<dbReference type="PROSITE" id="PS50977">
    <property type="entry name" value="HTH_TETR_2"/>
    <property type="match status" value="1"/>
</dbReference>
<dbReference type="PANTHER" id="PTHR47506:SF6">
    <property type="entry name" value="HTH-TYPE TRANSCRIPTIONAL REPRESSOR NEMR"/>
    <property type="match status" value="1"/>
</dbReference>
<dbReference type="Pfam" id="PF16925">
    <property type="entry name" value="TetR_C_13"/>
    <property type="match status" value="1"/>
</dbReference>
<keyword evidence="3" id="KW-0804">Transcription</keyword>
<dbReference type="Proteomes" id="UP000198844">
    <property type="component" value="Unassembled WGS sequence"/>
</dbReference>
<dbReference type="Gene3D" id="1.10.10.60">
    <property type="entry name" value="Homeodomain-like"/>
    <property type="match status" value="1"/>
</dbReference>
<evidence type="ECO:0000256" key="2">
    <source>
        <dbReference type="ARBA" id="ARBA00023125"/>
    </source>
</evidence>
<evidence type="ECO:0000256" key="1">
    <source>
        <dbReference type="ARBA" id="ARBA00023015"/>
    </source>
</evidence>
<reference evidence="6 7" key="1">
    <citation type="submission" date="2016-10" db="EMBL/GenBank/DDBJ databases">
        <authorList>
            <person name="de Groot N.N."/>
        </authorList>
    </citation>
    <scope>NUCLEOTIDE SEQUENCE [LARGE SCALE GENOMIC DNA]</scope>
    <source>
        <strain evidence="6 7">LMG 27731</strain>
    </source>
</reference>
<dbReference type="InterPro" id="IPR011075">
    <property type="entry name" value="TetR_C"/>
</dbReference>
<keyword evidence="1" id="KW-0805">Transcription regulation</keyword>
<dbReference type="SUPFAM" id="SSF46689">
    <property type="entry name" value="Homeodomain-like"/>
    <property type="match status" value="1"/>
</dbReference>
<dbReference type="SUPFAM" id="SSF48498">
    <property type="entry name" value="Tetracyclin repressor-like, C-terminal domain"/>
    <property type="match status" value="1"/>
</dbReference>
<dbReference type="OrthoDB" id="9809772at2"/>
<dbReference type="AlphaFoldDB" id="A0A1I7ERR0"/>
<dbReference type="GO" id="GO:0003677">
    <property type="term" value="F:DNA binding"/>
    <property type="evidence" value="ECO:0007669"/>
    <property type="project" value="UniProtKB-UniRule"/>
</dbReference>
<dbReference type="Gene3D" id="1.10.357.10">
    <property type="entry name" value="Tetracycline Repressor, domain 2"/>
    <property type="match status" value="1"/>
</dbReference>
<evidence type="ECO:0000313" key="6">
    <source>
        <dbReference type="EMBL" id="SFU26590.1"/>
    </source>
</evidence>
<feature type="DNA-binding region" description="H-T-H motif" evidence="4">
    <location>
        <begin position="27"/>
        <end position="46"/>
    </location>
</feature>
<proteinExistence type="predicted"/>
<evidence type="ECO:0000256" key="3">
    <source>
        <dbReference type="ARBA" id="ARBA00023163"/>
    </source>
</evidence>
<evidence type="ECO:0000313" key="7">
    <source>
        <dbReference type="Proteomes" id="UP000198844"/>
    </source>
</evidence>
<evidence type="ECO:0000259" key="5">
    <source>
        <dbReference type="PROSITE" id="PS50977"/>
    </source>
</evidence>
<dbReference type="InterPro" id="IPR001647">
    <property type="entry name" value="HTH_TetR"/>
</dbReference>
<organism evidence="6 7">
    <name type="scientific">Paraburkholderia aspalathi</name>
    <dbReference type="NCBI Taxonomy" id="1324617"/>
    <lineage>
        <taxon>Bacteria</taxon>
        <taxon>Pseudomonadati</taxon>
        <taxon>Pseudomonadota</taxon>
        <taxon>Betaproteobacteria</taxon>
        <taxon>Burkholderiales</taxon>
        <taxon>Burkholderiaceae</taxon>
        <taxon>Paraburkholderia</taxon>
    </lineage>
</organism>
<accession>A0A1I7ERR0</accession>
<dbReference type="InterPro" id="IPR009057">
    <property type="entry name" value="Homeodomain-like_sf"/>
</dbReference>
<dbReference type="InterPro" id="IPR036271">
    <property type="entry name" value="Tet_transcr_reg_TetR-rel_C_sf"/>
</dbReference>
<gene>
    <name evidence="6" type="ORF">SAMN05192563_10606</name>
</gene>
<protein>
    <submittedName>
        <fullName evidence="6">Transcriptional regulator, TetR family</fullName>
    </submittedName>
</protein>
<dbReference type="RefSeq" id="WP_093647447.1">
    <property type="nucleotide sequence ID" value="NZ_FPBH01000060.1"/>
</dbReference>
<evidence type="ECO:0000256" key="4">
    <source>
        <dbReference type="PROSITE-ProRule" id="PRU00335"/>
    </source>
</evidence>
<name>A0A1I7ERR0_9BURK</name>
<dbReference type="PANTHER" id="PTHR47506">
    <property type="entry name" value="TRANSCRIPTIONAL REGULATORY PROTEIN"/>
    <property type="match status" value="1"/>
</dbReference>
<dbReference type="Pfam" id="PF00440">
    <property type="entry name" value="TetR_N"/>
    <property type="match status" value="1"/>
</dbReference>
<keyword evidence="2 4" id="KW-0238">DNA-binding</keyword>
<feature type="domain" description="HTH tetR-type" evidence="5">
    <location>
        <begin position="4"/>
        <end position="64"/>
    </location>
</feature>
<sequence>MARPSVSVQIFASALKLFHEKGFNASSVQDITEDAGMQKGSLYNHYGSKEDLAAKVIDHYGRLSERHSLLADESVAPLDRLDRYFQALNKMVTASAFARGCLLGNFSAELPSQSLLIREHLSAIYSSWMSAIEKAVTGGQADGSITRELPARQLATALLGAREGAALRAKVGRDHNALSAFMSVILRRTLA</sequence>
<dbReference type="EMBL" id="FPBH01000060">
    <property type="protein sequence ID" value="SFU26590.1"/>
    <property type="molecule type" value="Genomic_DNA"/>
</dbReference>
<dbReference type="PRINTS" id="PR00455">
    <property type="entry name" value="HTHTETR"/>
</dbReference>